<dbReference type="InterPro" id="IPR036915">
    <property type="entry name" value="Cyclin-like_sf"/>
</dbReference>
<dbReference type="OrthoDB" id="5590282at2759"/>
<keyword evidence="2" id="KW-1185">Reference proteome</keyword>
<gene>
    <name evidence="1" type="ORF">Acr_11g0004010</name>
</gene>
<name>A0A7J0FBP6_9ERIC</name>
<organism evidence="1 2">
    <name type="scientific">Actinidia rufa</name>
    <dbReference type="NCBI Taxonomy" id="165716"/>
    <lineage>
        <taxon>Eukaryota</taxon>
        <taxon>Viridiplantae</taxon>
        <taxon>Streptophyta</taxon>
        <taxon>Embryophyta</taxon>
        <taxon>Tracheophyta</taxon>
        <taxon>Spermatophyta</taxon>
        <taxon>Magnoliopsida</taxon>
        <taxon>eudicotyledons</taxon>
        <taxon>Gunneridae</taxon>
        <taxon>Pentapetalae</taxon>
        <taxon>asterids</taxon>
        <taxon>Ericales</taxon>
        <taxon>Actinidiaceae</taxon>
        <taxon>Actinidia</taxon>
    </lineage>
</organism>
<protein>
    <submittedName>
        <fullName evidence="1">Uncharacterized protein</fullName>
    </submittedName>
</protein>
<evidence type="ECO:0000313" key="2">
    <source>
        <dbReference type="Proteomes" id="UP000585474"/>
    </source>
</evidence>
<dbReference type="EMBL" id="BJWL01000011">
    <property type="protein sequence ID" value="GFY96095.1"/>
    <property type="molecule type" value="Genomic_DNA"/>
</dbReference>
<dbReference type="SUPFAM" id="SSF47954">
    <property type="entry name" value="Cyclin-like"/>
    <property type="match status" value="1"/>
</dbReference>
<dbReference type="AlphaFoldDB" id="A0A7J0FBP6"/>
<accession>A0A7J0FBP6</accession>
<reference evidence="1 2" key="1">
    <citation type="submission" date="2019-07" db="EMBL/GenBank/DDBJ databases">
        <title>De Novo Assembly of kiwifruit Actinidia rufa.</title>
        <authorList>
            <person name="Sugita-Konishi S."/>
            <person name="Sato K."/>
            <person name="Mori E."/>
            <person name="Abe Y."/>
            <person name="Kisaki G."/>
            <person name="Hamano K."/>
            <person name="Suezawa K."/>
            <person name="Otani M."/>
            <person name="Fukuda T."/>
            <person name="Manabe T."/>
            <person name="Gomi K."/>
            <person name="Tabuchi M."/>
            <person name="Akimitsu K."/>
            <person name="Kataoka I."/>
        </authorList>
    </citation>
    <scope>NUCLEOTIDE SEQUENCE [LARGE SCALE GENOMIC DNA]</scope>
    <source>
        <strain evidence="2">cv. Fuchu</strain>
    </source>
</reference>
<evidence type="ECO:0000313" key="1">
    <source>
        <dbReference type="EMBL" id="GFY96095.1"/>
    </source>
</evidence>
<proteinExistence type="predicted"/>
<comment type="caution">
    <text evidence="1">The sequence shown here is derived from an EMBL/GenBank/DDBJ whole genome shotgun (WGS) entry which is preliminary data.</text>
</comment>
<sequence>MVPSFDCTVPSLLCCEDKNSIFCDEVDFGALGEKFEPISHHLNHQSNNQNQRFDSEEASNGLPTQSDELLSLMVERECEHMPASDYLKRLRNGDLDLEARSEAIDWIGKMDHLGLVLWVIEWIGKVHAYFNFGPLCAYLAISYLDSSYNQYRYVTRYRDPEFNAGIDSLEFKPSEVAAAVAVTISVAGDTQTLDPEKAISLLVQHVEKKRVLKCFEMIHETTLISASVPTLPLSPIGVLDAAACLSYKTDDTTVESCTNYSHNGPDPKRRKLNRPCEVEI</sequence>
<dbReference type="Proteomes" id="UP000585474">
    <property type="component" value="Unassembled WGS sequence"/>
</dbReference>